<dbReference type="Proteomes" id="UP001564626">
    <property type="component" value="Unassembled WGS sequence"/>
</dbReference>
<dbReference type="InterPro" id="IPR050206">
    <property type="entry name" value="FtsK/SpoIIIE/SftA"/>
</dbReference>
<feature type="binding site" evidence="3">
    <location>
        <begin position="411"/>
        <end position="418"/>
    </location>
    <ligand>
        <name>ATP</name>
        <dbReference type="ChEBI" id="CHEBI:30616"/>
    </ligand>
</feature>
<proteinExistence type="predicted"/>
<comment type="caution">
    <text evidence="5">The sequence shown here is derived from an EMBL/GenBank/DDBJ whole genome shotgun (WGS) entry which is preliminary data.</text>
</comment>
<keyword evidence="1 3" id="KW-0547">Nucleotide-binding</keyword>
<dbReference type="SUPFAM" id="SSF52540">
    <property type="entry name" value="P-loop containing nucleoside triphosphate hydrolases"/>
    <property type="match status" value="1"/>
</dbReference>
<evidence type="ECO:0000256" key="3">
    <source>
        <dbReference type="PROSITE-ProRule" id="PRU00289"/>
    </source>
</evidence>
<keyword evidence="6" id="KW-1185">Reference proteome</keyword>
<accession>A0ABV4CKR2</accession>
<organism evidence="5 6">
    <name type="scientific">Saccharopolyspora cebuensis</name>
    <dbReference type="NCBI Taxonomy" id="418759"/>
    <lineage>
        <taxon>Bacteria</taxon>
        <taxon>Bacillati</taxon>
        <taxon>Actinomycetota</taxon>
        <taxon>Actinomycetes</taxon>
        <taxon>Pseudonocardiales</taxon>
        <taxon>Pseudonocardiaceae</taxon>
        <taxon>Saccharopolyspora</taxon>
    </lineage>
</organism>
<evidence type="ECO:0000256" key="2">
    <source>
        <dbReference type="ARBA" id="ARBA00022840"/>
    </source>
</evidence>
<feature type="domain" description="FtsK" evidence="4">
    <location>
        <begin position="393"/>
        <end position="598"/>
    </location>
</feature>
<dbReference type="EMBL" id="JBGEHV010000021">
    <property type="protein sequence ID" value="MEY8040406.1"/>
    <property type="molecule type" value="Genomic_DNA"/>
</dbReference>
<evidence type="ECO:0000256" key="1">
    <source>
        <dbReference type="ARBA" id="ARBA00022741"/>
    </source>
</evidence>
<name>A0ABV4CKR2_9PSEU</name>
<dbReference type="Gene3D" id="3.40.50.300">
    <property type="entry name" value="P-loop containing nucleotide triphosphate hydrolases"/>
    <property type="match status" value="3"/>
</dbReference>
<gene>
    <name evidence="5" type="ORF">AB8O55_13450</name>
</gene>
<dbReference type="InterPro" id="IPR002543">
    <property type="entry name" value="FtsK_dom"/>
</dbReference>
<dbReference type="CDD" id="cd01127">
    <property type="entry name" value="TrwB_TraG_TraD_VirD4"/>
    <property type="match status" value="1"/>
</dbReference>
<evidence type="ECO:0000313" key="5">
    <source>
        <dbReference type="EMBL" id="MEY8040406.1"/>
    </source>
</evidence>
<dbReference type="InterPro" id="IPR027417">
    <property type="entry name" value="P-loop_NTPase"/>
</dbReference>
<keyword evidence="2 3" id="KW-0067">ATP-binding</keyword>
<dbReference type="Pfam" id="PF01580">
    <property type="entry name" value="FtsK_SpoIIIE"/>
    <property type="match status" value="1"/>
</dbReference>
<reference evidence="5 6" key="1">
    <citation type="submission" date="2024-08" db="EMBL/GenBank/DDBJ databases">
        <title>Genome mining of Saccharopolyspora cebuensis PGLac3 from Nigerian medicinal plant.</title>
        <authorList>
            <person name="Ezeobiora C.E."/>
            <person name="Igbokwe N.H."/>
            <person name="Amin D.H."/>
            <person name="Mendie U.E."/>
        </authorList>
    </citation>
    <scope>NUCLEOTIDE SEQUENCE [LARGE SCALE GENOMIC DNA]</scope>
    <source>
        <strain evidence="5 6">PGLac3</strain>
    </source>
</reference>
<dbReference type="RefSeq" id="WP_345367347.1">
    <property type="nucleotide sequence ID" value="NZ_BAABII010000018.1"/>
</dbReference>
<sequence length="920" mass="99114">MRKRNERRVRIEAAFDRLRTSIAAALGAAENEHARVVADRAEQEFALRIAQHGVAAVRRDPAQVTERPDDPAFRAALNTALREREENYAEWTERGPDGIGALVDAEAPGSAGEPWPDWLGRVGSAQTPPGLWRIGTATVPDAPAARPFPAAVPLLDESHLRISTGGASADVAETLVQNLLLRLLSHFQPGMVRVHVWDVAQLTGTFPGLYPLTGAGLLTVHDPTRLDEMLEVLSDHIRRIHTGSLLGGHTSLRSLAAETGHRSEPWRIAVLLGNGEALREEQQQQLQRIARNGLACGIQLIAVDLTMTVNSAVESITLLDGEHARASTTGPDALVRLDDAPPGPEISKASSAIAEVFEARRARVRTFADLVPDRLWTQRSTAGLHAPVGFAEGEPVWIGLGDASPHTLIGGPSGSGKTNFLYGMLGSLAARYSPDELELYLLDFKEGVSFAQFTPGRRDPTWLPHAQLVGVNVNADREFGLALLRFLSAEMRRRADIAKEHEVTKLEELRAEDPDGRWPRIVAVIDEFQYLFAERDAVSAQATTLLEDVARRGRSQGIHLVLASQDVSGIEAFWGKPAIFEQFILRIALPKARRVLAETNQAALELPRWHAVVNHESGVKHGNEIARVPDATARDTLDVLQRKLWEQREPGAAPPRLFDGSHLPVLSELADFTALRAPARAPRVLLGQVIDVAGTAAAVRLPQSPGRNLAVIGSVREDATSVLGAAALSLARQHAPGDAEFTVAGLLDDAAADATATAEALRAAGHHVALIGMDGIAAALADLAATVRARTAPRPHYLLLYAADAAHTVLEDKPGPGQPSGMDHLRTALKQGPELGVHVLGWWRSAQRVKTSVGMGPVDDIGAWVAFDVHGSELSPFAAGQVVSWSPRARRGLFFDRATHSRPEVILPFDLAAAQEATDG</sequence>
<protein>
    <submittedName>
        <fullName evidence="5">FtsK/SpoIIIE domain-containing protein</fullName>
    </submittedName>
</protein>
<dbReference type="PROSITE" id="PS50901">
    <property type="entry name" value="FTSK"/>
    <property type="match status" value="1"/>
</dbReference>
<evidence type="ECO:0000259" key="4">
    <source>
        <dbReference type="PROSITE" id="PS50901"/>
    </source>
</evidence>
<dbReference type="PANTHER" id="PTHR22683:SF41">
    <property type="entry name" value="DNA TRANSLOCASE FTSK"/>
    <property type="match status" value="1"/>
</dbReference>
<dbReference type="PANTHER" id="PTHR22683">
    <property type="entry name" value="SPORULATION PROTEIN RELATED"/>
    <property type="match status" value="1"/>
</dbReference>
<evidence type="ECO:0000313" key="6">
    <source>
        <dbReference type="Proteomes" id="UP001564626"/>
    </source>
</evidence>